<dbReference type="SUPFAM" id="SSF55620">
    <property type="entry name" value="Tetrahydrobiopterin biosynthesis enzymes-like"/>
    <property type="match status" value="1"/>
</dbReference>
<name>A0ABY4YSM5_9MICO</name>
<dbReference type="NCBIfam" id="TIGR00526">
    <property type="entry name" value="folB_dom"/>
    <property type="match status" value="1"/>
</dbReference>
<comment type="pathway">
    <text evidence="2">Cofactor biosynthesis; tetrahydrofolate biosynthesis; 2-amino-4-hydroxy-6-hydroxymethyl-7,8-dihydropteridine diphosphate from 7,8-dihydroneopterin triphosphate: step 4/4.</text>
</comment>
<evidence type="ECO:0000256" key="8">
    <source>
        <dbReference type="ARBA" id="ARBA00022909"/>
    </source>
</evidence>
<feature type="domain" description="7,8-dihydro-6-hydroxymethylpterin-pyrophosphokinase" evidence="10">
    <location>
        <begin position="217"/>
        <end position="228"/>
    </location>
</feature>
<evidence type="ECO:0000256" key="4">
    <source>
        <dbReference type="ARBA" id="ARBA00022679"/>
    </source>
</evidence>
<dbReference type="InterPro" id="IPR006156">
    <property type="entry name" value="Dihydroneopterin_aldolase"/>
</dbReference>
<evidence type="ECO:0000256" key="2">
    <source>
        <dbReference type="ARBA" id="ARBA00005051"/>
    </source>
</evidence>
<evidence type="ECO:0000256" key="3">
    <source>
        <dbReference type="ARBA" id="ARBA00009640"/>
    </source>
</evidence>
<dbReference type="Gene3D" id="3.30.70.560">
    <property type="entry name" value="7,8-Dihydro-6-hydroxymethylpterin-pyrophosphokinase HPPK"/>
    <property type="match status" value="1"/>
</dbReference>
<evidence type="ECO:0000256" key="6">
    <source>
        <dbReference type="ARBA" id="ARBA00022777"/>
    </source>
</evidence>
<keyword evidence="8 9" id="KW-0289">Folate biosynthesis</keyword>
<keyword evidence="5" id="KW-0547">Nucleotide-binding</keyword>
<keyword evidence="6" id="KW-0418">Kinase</keyword>
<dbReference type="InterPro" id="IPR043133">
    <property type="entry name" value="GTP-CH-I_C/QueF"/>
</dbReference>
<evidence type="ECO:0000256" key="9">
    <source>
        <dbReference type="RuleBase" id="RU362079"/>
    </source>
</evidence>
<sequence>MPDAHPATHRPDRITLTGVTAYGHHGVLAREKADGQEFGVDIVLEVDLSRAAASDDLAHTVNYAEVAADAVAILQGPSQDLIETVVAQIADAALARPLVEAVEVTLHKPHAPVGVPFGDVTVQVRRERDVPVVIALGANLGTDPADTLERAAERLGSLPGLREVVLSPLFETDPVGGPEQPAYANAIVVARTSLAPWRLLAALHAVEADFGRTREIRWGARTLDLDLIQVGVPGEASEAVSDDTDLMLPHPRAHERGFVLVPWHAVDAAAVLRVGQRVVPVADLLDDVRDQGVRARG</sequence>
<dbReference type="EC" id="2.7.6.3" evidence="9"/>
<proteinExistence type="inferred from homology"/>
<evidence type="ECO:0000313" key="11">
    <source>
        <dbReference type="EMBL" id="USQ79596.1"/>
    </source>
</evidence>
<dbReference type="SMART" id="SM00905">
    <property type="entry name" value="FolB"/>
    <property type="match status" value="1"/>
</dbReference>
<dbReference type="InterPro" id="IPR035907">
    <property type="entry name" value="Hppk_sf"/>
</dbReference>
<comment type="function">
    <text evidence="9">Catalyzes the conversion of 7,8-dihydroneopterin to 6-hydroxymethyl-7,8-dihydropterin.</text>
</comment>
<dbReference type="NCBIfam" id="TIGR00525">
    <property type="entry name" value="folB"/>
    <property type="match status" value="1"/>
</dbReference>
<dbReference type="PANTHER" id="PTHR43071:SF1">
    <property type="entry name" value="2-AMINO-4-HYDROXY-6-HYDROXYMETHYLDIHYDROPTERIDINE PYROPHOSPHOKINASE"/>
    <property type="match status" value="1"/>
</dbReference>
<dbReference type="EC" id="4.1.2.25" evidence="9"/>
<organism evidence="11 12">
    <name type="scientific">Ornithinimicrobium faecis</name>
    <dbReference type="NCBI Taxonomy" id="2934158"/>
    <lineage>
        <taxon>Bacteria</taxon>
        <taxon>Bacillati</taxon>
        <taxon>Actinomycetota</taxon>
        <taxon>Actinomycetes</taxon>
        <taxon>Micrococcales</taxon>
        <taxon>Ornithinimicrobiaceae</taxon>
        <taxon>Ornithinimicrobium</taxon>
    </lineage>
</organism>
<accession>A0ABY4YSM5</accession>
<dbReference type="Pfam" id="PF01288">
    <property type="entry name" value="HPPK"/>
    <property type="match status" value="1"/>
</dbReference>
<comment type="similarity">
    <text evidence="9">Belongs to the DHNA family.</text>
</comment>
<evidence type="ECO:0000256" key="5">
    <source>
        <dbReference type="ARBA" id="ARBA00022741"/>
    </source>
</evidence>
<gene>
    <name evidence="11" type="primary">folK</name>
    <name evidence="11" type="ORF">NF556_18695</name>
</gene>
<dbReference type="CDD" id="cd00483">
    <property type="entry name" value="HPPK"/>
    <property type="match status" value="1"/>
</dbReference>
<dbReference type="InterPro" id="IPR000550">
    <property type="entry name" value="Hppk"/>
</dbReference>
<evidence type="ECO:0000256" key="1">
    <source>
        <dbReference type="ARBA" id="ARBA00000198"/>
    </source>
</evidence>
<dbReference type="EMBL" id="CP099489">
    <property type="protein sequence ID" value="USQ79596.1"/>
    <property type="molecule type" value="Genomic_DNA"/>
</dbReference>
<dbReference type="PANTHER" id="PTHR43071">
    <property type="entry name" value="2-AMINO-4-HYDROXY-6-HYDROXYMETHYLDIHYDROPTERIDINE PYROPHOSPHOKINASE"/>
    <property type="match status" value="1"/>
</dbReference>
<dbReference type="InterPro" id="IPR006157">
    <property type="entry name" value="FolB_dom"/>
</dbReference>
<dbReference type="GO" id="GO:0003848">
    <property type="term" value="F:2-amino-4-hydroxy-6-hydroxymethyldihydropteridine diphosphokinase activity"/>
    <property type="evidence" value="ECO:0007669"/>
    <property type="project" value="UniProtKB-EC"/>
</dbReference>
<keyword evidence="9" id="KW-0456">Lyase</keyword>
<comment type="catalytic activity">
    <reaction evidence="9">
        <text>7,8-dihydroneopterin = 6-hydroxymethyl-7,8-dihydropterin + glycolaldehyde</text>
        <dbReference type="Rhea" id="RHEA:10540"/>
        <dbReference type="ChEBI" id="CHEBI:17001"/>
        <dbReference type="ChEBI" id="CHEBI:17071"/>
        <dbReference type="ChEBI" id="CHEBI:44841"/>
        <dbReference type="EC" id="4.1.2.25"/>
    </reaction>
</comment>
<dbReference type="RefSeq" id="WP_252592702.1">
    <property type="nucleotide sequence ID" value="NZ_CP099489.1"/>
</dbReference>
<dbReference type="Proteomes" id="UP001056455">
    <property type="component" value="Chromosome"/>
</dbReference>
<keyword evidence="12" id="KW-1185">Reference proteome</keyword>
<dbReference type="SUPFAM" id="SSF55083">
    <property type="entry name" value="6-hydroxymethyl-7,8-dihydropterin pyrophosphokinase, HPPK"/>
    <property type="match status" value="1"/>
</dbReference>
<dbReference type="Gene3D" id="3.30.1130.10">
    <property type="match status" value="1"/>
</dbReference>
<comment type="pathway">
    <text evidence="9">Cofactor biosynthesis; tetrahydrofolate biosynthesis; 2-amino-4-hydroxy-6-hydroxymethyl-7,8-dihydropteridine diphosphate from 7,8-dihydroneopterin triphosphate: step 3/4.</text>
</comment>
<evidence type="ECO:0000313" key="12">
    <source>
        <dbReference type="Proteomes" id="UP001056455"/>
    </source>
</evidence>
<dbReference type="Pfam" id="PF02152">
    <property type="entry name" value="FolB"/>
    <property type="match status" value="1"/>
</dbReference>
<comment type="catalytic activity">
    <reaction evidence="1">
        <text>6-hydroxymethyl-7,8-dihydropterin + ATP = (7,8-dihydropterin-6-yl)methyl diphosphate + AMP + H(+)</text>
        <dbReference type="Rhea" id="RHEA:11412"/>
        <dbReference type="ChEBI" id="CHEBI:15378"/>
        <dbReference type="ChEBI" id="CHEBI:30616"/>
        <dbReference type="ChEBI" id="CHEBI:44841"/>
        <dbReference type="ChEBI" id="CHEBI:72950"/>
        <dbReference type="ChEBI" id="CHEBI:456215"/>
        <dbReference type="EC" id="2.7.6.3"/>
    </reaction>
</comment>
<dbReference type="CDD" id="cd00534">
    <property type="entry name" value="DHNA_DHNTPE"/>
    <property type="match status" value="1"/>
</dbReference>
<evidence type="ECO:0000259" key="10">
    <source>
        <dbReference type="PROSITE" id="PS00794"/>
    </source>
</evidence>
<protein>
    <recommendedName>
        <fullName evidence="9">Bifunctional folate synthesis protein</fullName>
    </recommendedName>
    <domain>
        <recommendedName>
            <fullName evidence="9">Dihydroneopterin aldolase</fullName>
            <shortName evidence="9">DHNA</shortName>
            <ecNumber evidence="9">4.1.2.25</ecNumber>
        </recommendedName>
        <alternativeName>
            <fullName evidence="9">7,8-dihydroneopterin aldolase</fullName>
        </alternativeName>
    </domain>
    <domain>
        <recommendedName>
            <fullName evidence="9">2-amino-4-hydroxy-6-hydroxymethyldihydropteridine pyrophosphokinase</fullName>
            <ecNumber evidence="9">2.7.6.3</ecNumber>
        </recommendedName>
        <alternativeName>
            <fullName evidence="9">6-hydroxymethyl-7,8-dihydropterin pyrophosphokinase</fullName>
            <shortName evidence="9">PPPK</shortName>
        </alternativeName>
        <alternativeName>
            <fullName evidence="9">7,8-dihydro-6-hydroxymethylpterin pyrophosphokinase</fullName>
            <shortName evidence="9">HPPK</shortName>
        </alternativeName>
    </domain>
</protein>
<reference evidence="11" key="1">
    <citation type="submission" date="2022-06" db="EMBL/GenBank/DDBJ databases">
        <title>Ornithinimicrobium HY1793.</title>
        <authorList>
            <person name="Huang Y."/>
        </authorList>
    </citation>
    <scope>NUCLEOTIDE SEQUENCE</scope>
    <source>
        <strain evidence="11">HY1793</strain>
    </source>
</reference>
<dbReference type="NCBIfam" id="TIGR01498">
    <property type="entry name" value="folK"/>
    <property type="match status" value="1"/>
</dbReference>
<comment type="similarity">
    <text evidence="3">In the N-terminal section; belongs to the DHNA family.</text>
</comment>
<keyword evidence="4 11" id="KW-0808">Transferase</keyword>
<keyword evidence="7" id="KW-0067">ATP-binding</keyword>
<dbReference type="PROSITE" id="PS00794">
    <property type="entry name" value="HPPK"/>
    <property type="match status" value="1"/>
</dbReference>
<evidence type="ECO:0000256" key="7">
    <source>
        <dbReference type="ARBA" id="ARBA00022840"/>
    </source>
</evidence>